<evidence type="ECO:0008006" key="4">
    <source>
        <dbReference type="Google" id="ProtNLM"/>
    </source>
</evidence>
<proteinExistence type="predicted"/>
<keyword evidence="3" id="KW-1185">Reference proteome</keyword>
<reference evidence="2 3" key="1">
    <citation type="journal article" date="2020" name="BMC Genomics">
        <title>Intraspecific diversification of the crop wild relative Brassica cretica Lam. using demographic model selection.</title>
        <authorList>
            <person name="Kioukis A."/>
            <person name="Michalopoulou V.A."/>
            <person name="Briers L."/>
            <person name="Pirintsos S."/>
            <person name="Studholme D.J."/>
            <person name="Pavlidis P."/>
            <person name="Sarris P.F."/>
        </authorList>
    </citation>
    <scope>NUCLEOTIDE SEQUENCE [LARGE SCALE GENOMIC DNA]</scope>
    <source>
        <strain evidence="3">cv. PFS-1207/04</strain>
    </source>
</reference>
<sequence>MFRARFPLLSFVAPLFCRSLLLSSSAGKLAFLDVVRISACFGGHVRVGLLICCFHPVFGFDGECSCLSPSLVFGSGVYDTRAALPFPDNHSAAACLCGISS</sequence>
<feature type="chain" id="PRO_5045277753" description="Secreted protein" evidence="1">
    <location>
        <begin position="18"/>
        <end position="101"/>
    </location>
</feature>
<evidence type="ECO:0000313" key="3">
    <source>
        <dbReference type="Proteomes" id="UP000266723"/>
    </source>
</evidence>
<comment type="caution">
    <text evidence="2">The sequence shown here is derived from an EMBL/GenBank/DDBJ whole genome shotgun (WGS) entry which is preliminary data.</text>
</comment>
<organism evidence="2 3">
    <name type="scientific">Brassica cretica</name>
    <name type="common">Mustard</name>
    <dbReference type="NCBI Taxonomy" id="69181"/>
    <lineage>
        <taxon>Eukaryota</taxon>
        <taxon>Viridiplantae</taxon>
        <taxon>Streptophyta</taxon>
        <taxon>Embryophyta</taxon>
        <taxon>Tracheophyta</taxon>
        <taxon>Spermatophyta</taxon>
        <taxon>Magnoliopsida</taxon>
        <taxon>eudicotyledons</taxon>
        <taxon>Gunneridae</taxon>
        <taxon>Pentapetalae</taxon>
        <taxon>rosids</taxon>
        <taxon>malvids</taxon>
        <taxon>Brassicales</taxon>
        <taxon>Brassicaceae</taxon>
        <taxon>Brassiceae</taxon>
        <taxon>Brassica</taxon>
    </lineage>
</organism>
<accession>A0ABQ7AYY8</accession>
<dbReference type="EMBL" id="QGKV02001556">
    <property type="protein sequence ID" value="KAF3519188.1"/>
    <property type="molecule type" value="Genomic_DNA"/>
</dbReference>
<dbReference type="Proteomes" id="UP000266723">
    <property type="component" value="Unassembled WGS sequence"/>
</dbReference>
<name>A0ABQ7AYY8_BRACR</name>
<feature type="signal peptide" evidence="1">
    <location>
        <begin position="1"/>
        <end position="17"/>
    </location>
</feature>
<keyword evidence="1" id="KW-0732">Signal</keyword>
<evidence type="ECO:0000256" key="1">
    <source>
        <dbReference type="SAM" id="SignalP"/>
    </source>
</evidence>
<evidence type="ECO:0000313" key="2">
    <source>
        <dbReference type="EMBL" id="KAF3519188.1"/>
    </source>
</evidence>
<protein>
    <recommendedName>
        <fullName evidence="4">Secreted protein</fullName>
    </recommendedName>
</protein>
<gene>
    <name evidence="2" type="ORF">DY000_02061350</name>
</gene>